<gene>
    <name evidence="2" type="ORF">ACFOEB_01600</name>
</gene>
<keyword evidence="3" id="KW-1185">Reference proteome</keyword>
<dbReference type="InterPro" id="IPR032869">
    <property type="entry name" value="WHH_dom_containing"/>
</dbReference>
<keyword evidence="2" id="KW-0540">Nuclease</keyword>
<feature type="region of interest" description="Disordered" evidence="1">
    <location>
        <begin position="1"/>
        <end position="28"/>
    </location>
</feature>
<keyword evidence="2" id="KW-0255">Endonuclease</keyword>
<protein>
    <submittedName>
        <fullName evidence="2">HNH endonuclease</fullName>
    </submittedName>
</protein>
<name>A0ABV7HJ30_9GAMM</name>
<dbReference type="GO" id="GO:0004519">
    <property type="term" value="F:endonuclease activity"/>
    <property type="evidence" value="ECO:0007669"/>
    <property type="project" value="UniProtKB-KW"/>
</dbReference>
<dbReference type="Pfam" id="PF14414">
    <property type="entry name" value="WHH"/>
    <property type="match status" value="1"/>
</dbReference>
<reference evidence="3" key="1">
    <citation type="journal article" date="2019" name="Int. J. Syst. Evol. Microbiol.">
        <title>The Global Catalogue of Microorganisms (GCM) 10K type strain sequencing project: providing services to taxonomists for standard genome sequencing and annotation.</title>
        <authorList>
            <consortium name="The Broad Institute Genomics Platform"/>
            <consortium name="The Broad Institute Genome Sequencing Center for Infectious Disease"/>
            <person name="Wu L."/>
            <person name="Ma J."/>
        </authorList>
    </citation>
    <scope>NUCLEOTIDE SEQUENCE [LARGE SCALE GENOMIC DNA]</scope>
    <source>
        <strain evidence="3">KCTC 52141</strain>
    </source>
</reference>
<comment type="caution">
    <text evidence="2">The sequence shown here is derived from an EMBL/GenBank/DDBJ whole genome shotgun (WGS) entry which is preliminary data.</text>
</comment>
<sequence length="28" mass="2974">MLLIRDDVHNAFPHTGGASAARHSGTNQ</sequence>
<keyword evidence="2" id="KW-0378">Hydrolase</keyword>
<accession>A0ABV7HJ30</accession>
<organism evidence="2 3">
    <name type="scientific">Gilvimarinus japonicus</name>
    <dbReference type="NCBI Taxonomy" id="1796469"/>
    <lineage>
        <taxon>Bacteria</taxon>
        <taxon>Pseudomonadati</taxon>
        <taxon>Pseudomonadota</taxon>
        <taxon>Gammaproteobacteria</taxon>
        <taxon>Cellvibrionales</taxon>
        <taxon>Cellvibrionaceae</taxon>
        <taxon>Gilvimarinus</taxon>
    </lineage>
</organism>
<dbReference type="RefSeq" id="WP_382413924.1">
    <property type="nucleotide sequence ID" value="NZ_JBHRTL010000001.1"/>
</dbReference>
<evidence type="ECO:0000313" key="3">
    <source>
        <dbReference type="Proteomes" id="UP001595548"/>
    </source>
</evidence>
<evidence type="ECO:0000313" key="2">
    <source>
        <dbReference type="EMBL" id="MFC3153885.1"/>
    </source>
</evidence>
<evidence type="ECO:0000256" key="1">
    <source>
        <dbReference type="SAM" id="MobiDB-lite"/>
    </source>
</evidence>
<dbReference type="EMBL" id="JBHRTL010000001">
    <property type="protein sequence ID" value="MFC3153885.1"/>
    <property type="molecule type" value="Genomic_DNA"/>
</dbReference>
<dbReference type="Proteomes" id="UP001595548">
    <property type="component" value="Unassembled WGS sequence"/>
</dbReference>
<proteinExistence type="predicted"/>